<name>A0ABQ7T0S3_PHRPL</name>
<keyword evidence="3" id="KW-0393">Immunoglobulin domain</keyword>
<dbReference type="InterPro" id="IPR003599">
    <property type="entry name" value="Ig_sub"/>
</dbReference>
<protein>
    <recommendedName>
        <fullName evidence="9">Cell adhesion molecule-related/down-regulated by oncogenes</fullName>
    </recommendedName>
</protein>
<dbReference type="PANTHER" id="PTHR44170:SF1">
    <property type="entry name" value="CELL ADHESION MOLECULE-RELATED_DOWN-REGULATED BY ONCOGENES"/>
    <property type="match status" value="1"/>
</dbReference>
<dbReference type="SMART" id="SM00409">
    <property type="entry name" value="IG"/>
    <property type="match status" value="3"/>
</dbReference>
<dbReference type="SUPFAM" id="SSF48726">
    <property type="entry name" value="Immunoglobulin"/>
    <property type="match status" value="3"/>
</dbReference>
<evidence type="ECO:0000256" key="4">
    <source>
        <dbReference type="SAM" id="MobiDB-lite"/>
    </source>
</evidence>
<evidence type="ECO:0000256" key="2">
    <source>
        <dbReference type="ARBA" id="ARBA00023157"/>
    </source>
</evidence>
<dbReference type="InterPro" id="IPR007110">
    <property type="entry name" value="Ig-like_dom"/>
</dbReference>
<feature type="compositionally biased region" description="Acidic residues" evidence="4">
    <location>
        <begin position="350"/>
        <end position="364"/>
    </location>
</feature>
<feature type="domain" description="Fibronectin type-III" evidence="6">
    <location>
        <begin position="388"/>
        <end position="488"/>
    </location>
</feature>
<sequence length="531" mass="58620">MEKGSDLIPYFVSEPLSTVQKPGATVKLHCSAEPSTAHVSWLFNGEKLHKNVEQVDTQSGFLTVFSLSQSNSGIYQCIANNSNGAIISRPARVSIAYLDDFETSWRNTIAVEEGNTALISCKVPRSNPKAQVRFRVRGKWLEQSAGSSLADFDIIHPSTSQALTVLRNSPLMLECVVSGLSVPYVYWYKDGKDALARGRWKIFHTHLTIDSVDTSDAGSYSCVVDNKSGVVKHINYSVNVFESPSISKGLQDQLVSLGKNVHLSCEIHGNPVPNLTWYHNAAPVHLSSRHLLSGNKLRIIGITREDTGLYQCLVNNGIGFVHSTGRLHSQAVSYETSTKTDNTVPVEVAQSDEGDGDHDSEIDPESSSPTKIVIDEVATEKASNGISPPEAPIILSPPQTLKPDQYNLVWRPGRDGGQPINFYFVKYRKLDDNFNITNWYTVRVPGSENELCLSELEPSSLYEVLMVARNVAGEGQPSMLTFRTSKAPYENICGTLRDLEDIKERNGTQGSKNEEELTETIILTLLRFQTD</sequence>
<dbReference type="SMART" id="SM00408">
    <property type="entry name" value="IGc2"/>
    <property type="match status" value="3"/>
</dbReference>
<gene>
    <name evidence="7" type="ORF">JD844_031323</name>
</gene>
<dbReference type="PANTHER" id="PTHR44170">
    <property type="entry name" value="PROTEIN SIDEKICK"/>
    <property type="match status" value="1"/>
</dbReference>
<feature type="region of interest" description="Disordered" evidence="4">
    <location>
        <begin position="332"/>
        <end position="368"/>
    </location>
</feature>
<accession>A0ABQ7T0S3</accession>
<evidence type="ECO:0008006" key="9">
    <source>
        <dbReference type="Google" id="ProtNLM"/>
    </source>
</evidence>
<dbReference type="InterPro" id="IPR036116">
    <property type="entry name" value="FN3_sf"/>
</dbReference>
<evidence type="ECO:0000259" key="6">
    <source>
        <dbReference type="PROSITE" id="PS50853"/>
    </source>
</evidence>
<reference evidence="7 8" key="1">
    <citation type="journal article" date="2022" name="Gigascience">
        <title>A chromosome-level genome assembly and annotation of the desert horned lizard, Phrynosoma platyrhinos, provides insight into chromosomal rearrangements among reptiles.</title>
        <authorList>
            <person name="Koochekian N."/>
            <person name="Ascanio A."/>
            <person name="Farleigh K."/>
            <person name="Card D.C."/>
            <person name="Schield D.R."/>
            <person name="Castoe T.A."/>
            <person name="Jezkova T."/>
        </authorList>
    </citation>
    <scope>NUCLEOTIDE SEQUENCE [LARGE SCALE GENOMIC DNA]</scope>
    <source>
        <strain evidence="7">NK-2021</strain>
    </source>
</reference>
<feature type="domain" description="Ig-like" evidence="5">
    <location>
        <begin position="157"/>
        <end position="237"/>
    </location>
</feature>
<proteinExistence type="predicted"/>
<feature type="compositionally biased region" description="Polar residues" evidence="4">
    <location>
        <begin position="332"/>
        <end position="343"/>
    </location>
</feature>
<dbReference type="PROSITE" id="PS50835">
    <property type="entry name" value="IG_LIKE"/>
    <property type="match status" value="3"/>
</dbReference>
<dbReference type="CDD" id="cd00063">
    <property type="entry name" value="FN3"/>
    <property type="match status" value="1"/>
</dbReference>
<dbReference type="Pfam" id="PF07679">
    <property type="entry name" value="I-set"/>
    <property type="match status" value="1"/>
</dbReference>
<dbReference type="PROSITE" id="PS50853">
    <property type="entry name" value="FN3"/>
    <property type="match status" value="1"/>
</dbReference>
<dbReference type="EMBL" id="JAIPUX010003283">
    <property type="protein sequence ID" value="KAH0623238.1"/>
    <property type="molecule type" value="Genomic_DNA"/>
</dbReference>
<dbReference type="Proteomes" id="UP000826234">
    <property type="component" value="Unassembled WGS sequence"/>
</dbReference>
<evidence type="ECO:0000256" key="1">
    <source>
        <dbReference type="ARBA" id="ARBA00022737"/>
    </source>
</evidence>
<keyword evidence="2" id="KW-1015">Disulfide bond</keyword>
<dbReference type="Pfam" id="PF00041">
    <property type="entry name" value="fn3"/>
    <property type="match status" value="1"/>
</dbReference>
<evidence type="ECO:0000313" key="7">
    <source>
        <dbReference type="EMBL" id="KAH0623238.1"/>
    </source>
</evidence>
<evidence type="ECO:0000259" key="5">
    <source>
        <dbReference type="PROSITE" id="PS50835"/>
    </source>
</evidence>
<dbReference type="InterPro" id="IPR036179">
    <property type="entry name" value="Ig-like_dom_sf"/>
</dbReference>
<evidence type="ECO:0000313" key="8">
    <source>
        <dbReference type="Proteomes" id="UP000826234"/>
    </source>
</evidence>
<organism evidence="7 8">
    <name type="scientific">Phrynosoma platyrhinos</name>
    <name type="common">Desert horned lizard</name>
    <dbReference type="NCBI Taxonomy" id="52577"/>
    <lineage>
        <taxon>Eukaryota</taxon>
        <taxon>Metazoa</taxon>
        <taxon>Chordata</taxon>
        <taxon>Craniata</taxon>
        <taxon>Vertebrata</taxon>
        <taxon>Euteleostomi</taxon>
        <taxon>Lepidosauria</taxon>
        <taxon>Squamata</taxon>
        <taxon>Bifurcata</taxon>
        <taxon>Unidentata</taxon>
        <taxon>Episquamata</taxon>
        <taxon>Toxicofera</taxon>
        <taxon>Iguania</taxon>
        <taxon>Phrynosomatidae</taxon>
        <taxon>Phrynosomatinae</taxon>
        <taxon>Phrynosoma</taxon>
    </lineage>
</organism>
<evidence type="ECO:0000256" key="3">
    <source>
        <dbReference type="ARBA" id="ARBA00023319"/>
    </source>
</evidence>
<keyword evidence="8" id="KW-1185">Reference proteome</keyword>
<dbReference type="InterPro" id="IPR013783">
    <property type="entry name" value="Ig-like_fold"/>
</dbReference>
<feature type="domain" description="Ig-like" evidence="5">
    <location>
        <begin position="244"/>
        <end position="333"/>
    </location>
</feature>
<keyword evidence="1" id="KW-0677">Repeat</keyword>
<dbReference type="Pfam" id="PF13927">
    <property type="entry name" value="Ig_3"/>
    <property type="match status" value="2"/>
</dbReference>
<dbReference type="Gene3D" id="2.60.40.10">
    <property type="entry name" value="Immunoglobulins"/>
    <property type="match status" value="4"/>
</dbReference>
<dbReference type="SUPFAM" id="SSF49265">
    <property type="entry name" value="Fibronectin type III"/>
    <property type="match status" value="1"/>
</dbReference>
<dbReference type="InterPro" id="IPR013098">
    <property type="entry name" value="Ig_I-set"/>
</dbReference>
<dbReference type="InterPro" id="IPR003961">
    <property type="entry name" value="FN3_dom"/>
</dbReference>
<comment type="caution">
    <text evidence="7">The sequence shown here is derived from an EMBL/GenBank/DDBJ whole genome shotgun (WGS) entry which is preliminary data.</text>
</comment>
<feature type="domain" description="Ig-like" evidence="5">
    <location>
        <begin position="9"/>
        <end position="94"/>
    </location>
</feature>
<dbReference type="InterPro" id="IPR003598">
    <property type="entry name" value="Ig_sub2"/>
</dbReference>